<dbReference type="InterPro" id="IPR004045">
    <property type="entry name" value="Glutathione_S-Trfase_N"/>
</dbReference>
<protein>
    <submittedName>
        <fullName evidence="2">Glutathione S-transferase family protein</fullName>
    </submittedName>
</protein>
<accession>A0A967C749</accession>
<sequence>MPAYKLILGNKTYSSWSLRGWLIVRLAGISFEEVVIFLRKADTKARILAYSPAGKVPTLIEDDRVIWDSLAIGEHLAERFPGQGLWPQDPLARSTARSVVAEMHAGFPALRSALPMDLNKRYPGHVLSPEVKADIARIEEIWENCRRQFGSSGDFLFGEAGIADAFFAPVVVRFRGYDVALGKTAEAYCASIADWPLMQQWVAEAAEEKEVIVFD</sequence>
<dbReference type="EMBL" id="JAAQPH010000003">
    <property type="protein sequence ID" value="NIA67812.1"/>
    <property type="molecule type" value="Genomic_DNA"/>
</dbReference>
<dbReference type="PROSITE" id="PS50404">
    <property type="entry name" value="GST_NTER"/>
    <property type="match status" value="1"/>
</dbReference>
<dbReference type="SUPFAM" id="SSF47616">
    <property type="entry name" value="GST C-terminal domain-like"/>
    <property type="match status" value="1"/>
</dbReference>
<dbReference type="GO" id="GO:0006559">
    <property type="term" value="P:L-phenylalanine catabolic process"/>
    <property type="evidence" value="ECO:0007669"/>
    <property type="project" value="TreeGrafter"/>
</dbReference>
<dbReference type="RefSeq" id="WP_167221779.1">
    <property type="nucleotide sequence ID" value="NZ_JAAQPH010000003.1"/>
</dbReference>
<evidence type="ECO:0000313" key="3">
    <source>
        <dbReference type="Proteomes" id="UP000761264"/>
    </source>
</evidence>
<dbReference type="SUPFAM" id="SSF52833">
    <property type="entry name" value="Thioredoxin-like"/>
    <property type="match status" value="1"/>
</dbReference>
<dbReference type="Gene3D" id="1.20.1050.10">
    <property type="match status" value="1"/>
</dbReference>
<feature type="domain" description="GST N-terminal" evidence="1">
    <location>
        <begin position="4"/>
        <end position="84"/>
    </location>
</feature>
<dbReference type="PANTHER" id="PTHR42673:SF4">
    <property type="entry name" value="MALEYLACETOACETATE ISOMERASE"/>
    <property type="match status" value="1"/>
</dbReference>
<dbReference type="InterPro" id="IPR036249">
    <property type="entry name" value="Thioredoxin-like_sf"/>
</dbReference>
<dbReference type="Proteomes" id="UP000761264">
    <property type="component" value="Unassembled WGS sequence"/>
</dbReference>
<dbReference type="PANTHER" id="PTHR42673">
    <property type="entry name" value="MALEYLACETOACETATE ISOMERASE"/>
    <property type="match status" value="1"/>
</dbReference>
<name>A0A967C749_9PROT</name>
<dbReference type="SFLD" id="SFLDS00019">
    <property type="entry name" value="Glutathione_Transferase_(cytos"/>
    <property type="match status" value="1"/>
</dbReference>
<evidence type="ECO:0000313" key="2">
    <source>
        <dbReference type="EMBL" id="NIA67812.1"/>
    </source>
</evidence>
<dbReference type="InterPro" id="IPR036282">
    <property type="entry name" value="Glutathione-S-Trfase_C_sf"/>
</dbReference>
<dbReference type="CDD" id="cd03194">
    <property type="entry name" value="GST_C_3"/>
    <property type="match status" value="1"/>
</dbReference>
<dbReference type="Pfam" id="PF13409">
    <property type="entry name" value="GST_N_2"/>
    <property type="match status" value="1"/>
</dbReference>
<dbReference type="CDD" id="cd03043">
    <property type="entry name" value="GST_N_1"/>
    <property type="match status" value="1"/>
</dbReference>
<organism evidence="2 3">
    <name type="scientific">Pelagibius litoralis</name>
    <dbReference type="NCBI Taxonomy" id="374515"/>
    <lineage>
        <taxon>Bacteria</taxon>
        <taxon>Pseudomonadati</taxon>
        <taxon>Pseudomonadota</taxon>
        <taxon>Alphaproteobacteria</taxon>
        <taxon>Rhodospirillales</taxon>
        <taxon>Rhodovibrionaceae</taxon>
        <taxon>Pelagibius</taxon>
    </lineage>
</organism>
<reference evidence="2" key="1">
    <citation type="submission" date="2020-03" db="EMBL/GenBank/DDBJ databases">
        <title>Genome of Pelagibius litoralis DSM 21314T.</title>
        <authorList>
            <person name="Wang G."/>
        </authorList>
    </citation>
    <scope>NUCLEOTIDE SEQUENCE</scope>
    <source>
        <strain evidence="2">DSM 21314</strain>
    </source>
</reference>
<dbReference type="GO" id="GO:0016034">
    <property type="term" value="F:maleylacetoacetate isomerase activity"/>
    <property type="evidence" value="ECO:0007669"/>
    <property type="project" value="TreeGrafter"/>
</dbReference>
<proteinExistence type="predicted"/>
<comment type="caution">
    <text evidence="2">The sequence shown here is derived from an EMBL/GenBank/DDBJ whole genome shotgun (WGS) entry which is preliminary data.</text>
</comment>
<dbReference type="Gene3D" id="3.40.30.10">
    <property type="entry name" value="Glutaredoxin"/>
    <property type="match status" value="1"/>
</dbReference>
<dbReference type="GO" id="GO:0004364">
    <property type="term" value="F:glutathione transferase activity"/>
    <property type="evidence" value="ECO:0007669"/>
    <property type="project" value="TreeGrafter"/>
</dbReference>
<dbReference type="GO" id="GO:0006749">
    <property type="term" value="P:glutathione metabolic process"/>
    <property type="evidence" value="ECO:0007669"/>
    <property type="project" value="TreeGrafter"/>
</dbReference>
<evidence type="ECO:0000259" key="1">
    <source>
        <dbReference type="PROSITE" id="PS50404"/>
    </source>
</evidence>
<dbReference type="Pfam" id="PF13410">
    <property type="entry name" value="GST_C_2"/>
    <property type="match status" value="1"/>
</dbReference>
<dbReference type="InterPro" id="IPR040079">
    <property type="entry name" value="Glutathione_S-Trfase"/>
</dbReference>
<keyword evidence="3" id="KW-1185">Reference proteome</keyword>
<gene>
    <name evidence="2" type="ORF">HBA54_04340</name>
</gene>
<dbReference type="AlphaFoldDB" id="A0A967C749"/>